<sequence length="149" mass="16517">MARVRGVSAADRTELAAKMAAVLDRDPAAISRLKQRLIERRDAASASLAFELAGRPQSEIEALDWITTEQKVTCPDRADCDIHGWADGTLVRFEFRTGRLARWTQRRCGESAASRHLADTALEWRDFAQRNAALAARLSGGFPHHHVAP</sequence>
<dbReference type="EMBL" id="RPFW01000008">
    <property type="protein sequence ID" value="TVZ00832.1"/>
    <property type="molecule type" value="Genomic_DNA"/>
</dbReference>
<dbReference type="Proteomes" id="UP000460272">
    <property type="component" value="Unassembled WGS sequence"/>
</dbReference>
<dbReference type="RefSeq" id="WP_145860616.1">
    <property type="nucleotide sequence ID" value="NZ_RPFW01000008.1"/>
</dbReference>
<dbReference type="OrthoDB" id="9804933at2"/>
<dbReference type="AlphaFoldDB" id="A0A6P2BP96"/>
<comment type="caution">
    <text evidence="1">The sequence shown here is derived from an EMBL/GenBank/DDBJ whole genome shotgun (WGS) entry which is preliminary data.</text>
</comment>
<proteinExistence type="predicted"/>
<accession>A0A6P2BP96</accession>
<organism evidence="1 2">
    <name type="scientific">Trebonia kvetii</name>
    <dbReference type="NCBI Taxonomy" id="2480626"/>
    <lineage>
        <taxon>Bacteria</taxon>
        <taxon>Bacillati</taxon>
        <taxon>Actinomycetota</taxon>
        <taxon>Actinomycetes</taxon>
        <taxon>Streptosporangiales</taxon>
        <taxon>Treboniaceae</taxon>
        <taxon>Trebonia</taxon>
    </lineage>
</organism>
<reference evidence="1 2" key="1">
    <citation type="submission" date="2018-11" db="EMBL/GenBank/DDBJ databases">
        <title>Trebonia kvetii gen.nov., sp.nov., a novel acidophilic actinobacterium, and proposal of the new actinobacterial family Treboniaceae fam. nov.</title>
        <authorList>
            <person name="Rapoport D."/>
            <person name="Sagova-Mareckova M."/>
            <person name="Sedlacek I."/>
            <person name="Provaznik J."/>
            <person name="Kralova S."/>
            <person name="Pavlinic D."/>
            <person name="Benes V."/>
            <person name="Kopecky J."/>
        </authorList>
    </citation>
    <scope>NUCLEOTIDE SEQUENCE [LARGE SCALE GENOMIC DNA]</scope>
    <source>
        <strain evidence="1 2">15Tr583</strain>
    </source>
</reference>
<evidence type="ECO:0000313" key="2">
    <source>
        <dbReference type="Proteomes" id="UP000460272"/>
    </source>
</evidence>
<name>A0A6P2BP96_9ACTN</name>
<evidence type="ECO:0000313" key="1">
    <source>
        <dbReference type="EMBL" id="TVZ00832.1"/>
    </source>
</evidence>
<keyword evidence="2" id="KW-1185">Reference proteome</keyword>
<gene>
    <name evidence="1" type="ORF">EAS64_36405</name>
</gene>
<protein>
    <submittedName>
        <fullName evidence="1">Uncharacterized protein</fullName>
    </submittedName>
</protein>